<evidence type="ECO:0000259" key="1">
    <source>
        <dbReference type="Pfam" id="PF12776"/>
    </source>
</evidence>
<evidence type="ECO:0000313" key="2">
    <source>
        <dbReference type="EMBL" id="MQM18771.1"/>
    </source>
</evidence>
<evidence type="ECO:0000313" key="3">
    <source>
        <dbReference type="Proteomes" id="UP000652761"/>
    </source>
</evidence>
<dbReference type="InterPro" id="IPR024752">
    <property type="entry name" value="Myb/SANT-like_dom"/>
</dbReference>
<keyword evidence="3" id="KW-1185">Reference proteome</keyword>
<dbReference type="EMBL" id="NMUH01008428">
    <property type="protein sequence ID" value="MQM18771.1"/>
    <property type="molecule type" value="Genomic_DNA"/>
</dbReference>
<dbReference type="PANTHER" id="PTHR46929">
    <property type="entry name" value="EXPRESSED PROTEIN"/>
    <property type="match status" value="1"/>
</dbReference>
<proteinExistence type="predicted"/>
<sequence length="124" mass="14703">MSMGKGRSPNWTFRQDKILLDLLIDEYHKSYGSQGTFKAHVFLDILDRFNSTANVRMDKDCLKNCWRNIKKIYHIYEQLRTRSGWGWDEERNLLVAPDEESIQAAIASNSEFKKYLDKAFSYKR</sequence>
<feature type="domain" description="Myb/SANT-like" evidence="1">
    <location>
        <begin position="10"/>
        <end position="99"/>
    </location>
</feature>
<comment type="caution">
    <text evidence="2">The sequence shown here is derived from an EMBL/GenBank/DDBJ whole genome shotgun (WGS) entry which is preliminary data.</text>
</comment>
<gene>
    <name evidence="2" type="ORF">Taro_051764</name>
</gene>
<organism evidence="2 3">
    <name type="scientific">Colocasia esculenta</name>
    <name type="common">Wild taro</name>
    <name type="synonym">Arum esculentum</name>
    <dbReference type="NCBI Taxonomy" id="4460"/>
    <lineage>
        <taxon>Eukaryota</taxon>
        <taxon>Viridiplantae</taxon>
        <taxon>Streptophyta</taxon>
        <taxon>Embryophyta</taxon>
        <taxon>Tracheophyta</taxon>
        <taxon>Spermatophyta</taxon>
        <taxon>Magnoliopsida</taxon>
        <taxon>Liliopsida</taxon>
        <taxon>Araceae</taxon>
        <taxon>Aroideae</taxon>
        <taxon>Colocasieae</taxon>
        <taxon>Colocasia</taxon>
    </lineage>
</organism>
<name>A0A843XHT9_COLES</name>
<dbReference type="PANTHER" id="PTHR46929:SF3">
    <property type="entry name" value="MYB_SANT-LIKE DOMAIN-CONTAINING PROTEIN"/>
    <property type="match status" value="1"/>
</dbReference>
<reference evidence="2" key="1">
    <citation type="submission" date="2017-07" db="EMBL/GenBank/DDBJ databases">
        <title>Taro Niue Genome Assembly and Annotation.</title>
        <authorList>
            <person name="Atibalentja N."/>
            <person name="Keating K."/>
            <person name="Fields C.J."/>
        </authorList>
    </citation>
    <scope>NUCLEOTIDE SEQUENCE</scope>
    <source>
        <strain evidence="2">Niue_2</strain>
        <tissue evidence="2">Leaf</tissue>
    </source>
</reference>
<dbReference type="OrthoDB" id="694532at2759"/>
<dbReference type="Proteomes" id="UP000652761">
    <property type="component" value="Unassembled WGS sequence"/>
</dbReference>
<dbReference type="AlphaFoldDB" id="A0A843XHT9"/>
<accession>A0A843XHT9</accession>
<dbReference type="Pfam" id="PF12776">
    <property type="entry name" value="Myb_DNA-bind_3"/>
    <property type="match status" value="1"/>
</dbReference>
<protein>
    <recommendedName>
        <fullName evidence="1">Myb/SANT-like domain-containing protein</fullName>
    </recommendedName>
</protein>